<evidence type="ECO:0000313" key="2">
    <source>
        <dbReference type="WBParaSite" id="PS1159_v2.g1528.t1"/>
    </source>
</evidence>
<evidence type="ECO:0000313" key="1">
    <source>
        <dbReference type="Proteomes" id="UP000887580"/>
    </source>
</evidence>
<reference evidence="2" key="1">
    <citation type="submission" date="2022-11" db="UniProtKB">
        <authorList>
            <consortium name="WormBaseParasite"/>
        </authorList>
    </citation>
    <scope>IDENTIFICATION</scope>
</reference>
<organism evidence="1 2">
    <name type="scientific">Panagrolaimus sp. PS1159</name>
    <dbReference type="NCBI Taxonomy" id="55785"/>
    <lineage>
        <taxon>Eukaryota</taxon>
        <taxon>Metazoa</taxon>
        <taxon>Ecdysozoa</taxon>
        <taxon>Nematoda</taxon>
        <taxon>Chromadorea</taxon>
        <taxon>Rhabditida</taxon>
        <taxon>Tylenchina</taxon>
        <taxon>Panagrolaimomorpha</taxon>
        <taxon>Panagrolaimoidea</taxon>
        <taxon>Panagrolaimidae</taxon>
        <taxon>Panagrolaimus</taxon>
    </lineage>
</organism>
<dbReference type="Proteomes" id="UP000887580">
    <property type="component" value="Unplaced"/>
</dbReference>
<proteinExistence type="predicted"/>
<name>A0AC35FA13_9BILA</name>
<sequence>MMRIPDSLNIALYCKGCWYRANAFYNRRLVRYAELEKTLQAITGRKHDPVEKKPILAALIAGSRDL</sequence>
<dbReference type="WBParaSite" id="PS1159_v2.g1528.t1">
    <property type="protein sequence ID" value="PS1159_v2.g1528.t1"/>
    <property type="gene ID" value="PS1159_v2.g1528"/>
</dbReference>
<protein>
    <submittedName>
        <fullName evidence="2">Uncharacterized protein</fullName>
    </submittedName>
</protein>
<accession>A0AC35FA13</accession>